<dbReference type="EMBL" id="MK240351">
    <property type="protein sequence ID" value="QAU03931.1"/>
    <property type="molecule type" value="Genomic_DNA"/>
</dbReference>
<gene>
    <name evidence="1" type="ORF">Henu6_gp126</name>
</gene>
<name>A0A410T5D2_9CAUD</name>
<organism evidence="1 2">
    <name type="scientific">Acinetobacter phage Henu6</name>
    <dbReference type="NCBI Taxonomy" id="2500136"/>
    <lineage>
        <taxon>Viruses</taxon>
        <taxon>Duplodnaviria</taxon>
        <taxon>Heunggongvirae</taxon>
        <taxon>Uroviricota</taxon>
        <taxon>Caudoviricetes</taxon>
        <taxon>Pantevenvirales</taxon>
        <taxon>Straboviridae</taxon>
        <taxon>Twarogvirinae</taxon>
        <taxon>Zedzedvirus</taxon>
        <taxon>Zedzedvirus zz1</taxon>
    </lineage>
</organism>
<protein>
    <submittedName>
        <fullName evidence="1">Uncharacterized protein</fullName>
    </submittedName>
</protein>
<sequence length="145" mass="16650">MTASNAIKHLNEEIKMLNQRQVLSQLNKVCPKETVYVIDSNQKRCALRDTTGKLVRMISAGVIYNADMAIDDITQNAITNRLEEIKTELKNMGGMVNYETNNNTSLEFFNSRGKASFEVSVMRHNVDFDDHTNMKQVYFEIHVMK</sequence>
<proteinExistence type="predicted"/>
<dbReference type="Proteomes" id="UP000289169">
    <property type="component" value="Segment"/>
</dbReference>
<evidence type="ECO:0000313" key="2">
    <source>
        <dbReference type="Proteomes" id="UP000289169"/>
    </source>
</evidence>
<evidence type="ECO:0000313" key="1">
    <source>
        <dbReference type="EMBL" id="QAU03931.1"/>
    </source>
</evidence>
<accession>A0A410T5D2</accession>
<reference evidence="1 2" key="1">
    <citation type="submission" date="2018-11" db="EMBL/GenBank/DDBJ databases">
        <authorList>
            <person name="Teng T."/>
        </authorList>
    </citation>
    <scope>NUCLEOTIDE SEQUENCE [LARGE SCALE GENOMIC DNA]</scope>
</reference>